<dbReference type="InterPro" id="IPR054722">
    <property type="entry name" value="PolX-like_BBD"/>
</dbReference>
<dbReference type="Gramene" id="Solyc04g050623.1.1">
    <property type="protein sequence ID" value="Solyc04g050623.1.1"/>
    <property type="gene ID" value="Solyc04g050623.1"/>
</dbReference>
<dbReference type="Pfam" id="PF22936">
    <property type="entry name" value="Pol_BBD"/>
    <property type="match status" value="1"/>
</dbReference>
<sequence length="578" mass="63634">MVTITATISDPIITSSQTDSTIPTIPNVPATSSSNPVSLSTYNHVAALAVPNVTNLEVVAKFALSPLKVEAVVVEVEALLVGVNNIKFPLATLLLAVVSLDNHSEALCNNHSNHAFVANDLPKSFGAMPVSETNHAPWYFDSAASAHRTSSKGNFMYKSSYNGSNHVLAGNGSLLKIANIGYVQLPTTSRPLHLKSIFHVLHLCHHLLSVKRLCKDNICSVNFDSSSVVVKDKASGQILIQASSKGDIYPLSPWSKSSHSQACVAFRDSGDIWHRRLGHCGKFHRLSFNLVDHCSSFSLDIIHLDVWKSPVLSNLSLEYYVIFVDDFSQFTWLYPIKNKLDVFPQFCDFQKLVENLFNTKIKVFQSDGGGSHNGLLDQLISRLSHQFAMKDLGNLHYFLGIQAGTLTYGLTLRASSPTSMVIAYSDADWAGCPGSCRSTSGFAVFLGSNLISWCAKKQPTVSKASIEDAYHAIAYTVAETCWIRHILYELGIFLREPIPLLCDNISSTYMTRTLVFNDRSKRIVVDVHFVRDKVAQGDLIVQYVPTQLELADIFTKGLPSSRFCFLRDNVSITSASPH</sequence>
<dbReference type="PANTHER" id="PTHR11439:SF449">
    <property type="entry name" value="REVERSE TRANSCRIPTASE TY1_COPIA-TYPE DOMAIN-CONTAINING PROTEIN"/>
    <property type="match status" value="1"/>
</dbReference>
<dbReference type="OMA" id="WIRHILY"/>
<evidence type="ECO:0000259" key="1">
    <source>
        <dbReference type="Pfam" id="PF22936"/>
    </source>
</evidence>
<dbReference type="STRING" id="4081.A0A3Q7G187"/>
<name>A0A3Q7G187_SOLLC</name>
<feature type="domain" description="Retrovirus-related Pol polyprotein from transposon TNT 1-94-like beta-barrel" evidence="1">
    <location>
        <begin position="138"/>
        <end position="216"/>
    </location>
</feature>
<dbReference type="InParanoid" id="A0A3Q7G187"/>
<accession>A0A3Q7G187</accession>
<reference evidence="2" key="2">
    <citation type="submission" date="2019-01" db="UniProtKB">
        <authorList>
            <consortium name="EnsemblPlants"/>
        </authorList>
    </citation>
    <scope>IDENTIFICATION</scope>
    <source>
        <strain evidence="2">cv. Heinz 1706</strain>
    </source>
</reference>
<dbReference type="EnsemblPlants" id="Solyc04g050623.1.1">
    <property type="protein sequence ID" value="Solyc04g050623.1.1"/>
    <property type="gene ID" value="Solyc04g050623.1"/>
</dbReference>
<proteinExistence type="predicted"/>
<dbReference type="CDD" id="cd09272">
    <property type="entry name" value="RNase_HI_RT_Ty1"/>
    <property type="match status" value="1"/>
</dbReference>
<organism evidence="2">
    <name type="scientific">Solanum lycopersicum</name>
    <name type="common">Tomato</name>
    <name type="synonym">Lycopersicon esculentum</name>
    <dbReference type="NCBI Taxonomy" id="4081"/>
    <lineage>
        <taxon>Eukaryota</taxon>
        <taxon>Viridiplantae</taxon>
        <taxon>Streptophyta</taxon>
        <taxon>Embryophyta</taxon>
        <taxon>Tracheophyta</taxon>
        <taxon>Spermatophyta</taxon>
        <taxon>Magnoliopsida</taxon>
        <taxon>eudicotyledons</taxon>
        <taxon>Gunneridae</taxon>
        <taxon>Pentapetalae</taxon>
        <taxon>asterids</taxon>
        <taxon>lamiids</taxon>
        <taxon>Solanales</taxon>
        <taxon>Solanaceae</taxon>
        <taxon>Solanoideae</taxon>
        <taxon>Solaneae</taxon>
        <taxon>Solanum</taxon>
        <taxon>Solanum subgen. Lycopersicon</taxon>
    </lineage>
</organism>
<dbReference type="Proteomes" id="UP000004994">
    <property type="component" value="Chromosome 4"/>
</dbReference>
<keyword evidence="3" id="KW-1185">Reference proteome</keyword>
<dbReference type="InterPro" id="IPR012337">
    <property type="entry name" value="RNaseH-like_sf"/>
</dbReference>
<protein>
    <recommendedName>
        <fullName evidence="1">Retrovirus-related Pol polyprotein from transposon TNT 1-94-like beta-barrel domain-containing protein</fullName>
    </recommendedName>
</protein>
<dbReference type="AlphaFoldDB" id="A0A3Q7G187"/>
<dbReference type="SUPFAM" id="SSF53098">
    <property type="entry name" value="Ribonuclease H-like"/>
    <property type="match status" value="1"/>
</dbReference>
<reference evidence="2" key="1">
    <citation type="journal article" date="2012" name="Nature">
        <title>The tomato genome sequence provides insights into fleshy fruit evolution.</title>
        <authorList>
            <consortium name="Tomato Genome Consortium"/>
        </authorList>
    </citation>
    <scope>NUCLEOTIDE SEQUENCE [LARGE SCALE GENOMIC DNA]</scope>
    <source>
        <strain evidence="2">cv. Heinz 1706</strain>
    </source>
</reference>
<evidence type="ECO:0000313" key="2">
    <source>
        <dbReference type="EnsemblPlants" id="Solyc04g050623.1.1"/>
    </source>
</evidence>
<dbReference type="PANTHER" id="PTHR11439">
    <property type="entry name" value="GAG-POL-RELATED RETROTRANSPOSON"/>
    <property type="match status" value="1"/>
</dbReference>
<evidence type="ECO:0000313" key="3">
    <source>
        <dbReference type="Proteomes" id="UP000004994"/>
    </source>
</evidence>